<dbReference type="CDD" id="cd00063">
    <property type="entry name" value="FN3"/>
    <property type="match status" value="1"/>
</dbReference>
<protein>
    <recommendedName>
        <fullName evidence="3">Fibronectin type-III domain-containing protein</fullName>
    </recommendedName>
</protein>
<dbReference type="SUPFAM" id="SSF49265">
    <property type="entry name" value="Fibronectin type III"/>
    <property type="match status" value="1"/>
</dbReference>
<dbReference type="PANTHER" id="PTHR46580">
    <property type="entry name" value="SENSOR KINASE-RELATED"/>
    <property type="match status" value="1"/>
</dbReference>
<proteinExistence type="predicted"/>
<accession>A0A087MHB7</accession>
<dbReference type="SUPFAM" id="SSF69318">
    <property type="entry name" value="Integrin alpha N-terminal domain"/>
    <property type="match status" value="1"/>
</dbReference>
<dbReference type="InterPro" id="IPR013517">
    <property type="entry name" value="FG-GAP"/>
</dbReference>
<reference evidence="5" key="1">
    <citation type="submission" date="2013-08" db="EMBL/GenBank/DDBJ databases">
        <title>Genome sequencing of Arenimonas donghaensis.</title>
        <authorList>
            <person name="Chen F."/>
            <person name="Wang G."/>
        </authorList>
    </citation>
    <scope>NUCLEOTIDE SEQUENCE [LARGE SCALE GENOMIC DNA]</scope>
    <source>
        <strain evidence="5">HO3-R19</strain>
    </source>
</reference>
<dbReference type="SUPFAM" id="SSF141072">
    <property type="entry name" value="CalX-like"/>
    <property type="match status" value="2"/>
</dbReference>
<gene>
    <name evidence="4" type="ORF">N788_05105</name>
</gene>
<reference evidence="4 5" key="2">
    <citation type="journal article" date="2015" name="Stand. Genomic Sci.">
        <title>High quality draft genomic sequence of Arenimonas donghaensis DSM 18148(T).</title>
        <authorList>
            <person name="Chen F."/>
            <person name="Wang H."/>
            <person name="Cao Y."/>
            <person name="Li X."/>
            <person name="Wang G."/>
        </authorList>
    </citation>
    <scope>NUCLEOTIDE SEQUENCE [LARGE SCALE GENOMIC DNA]</scope>
    <source>
        <strain evidence="4 5">HO3-R19</strain>
    </source>
</reference>
<name>A0A087MHB7_9GAMM</name>
<dbReference type="Gene3D" id="2.60.40.2030">
    <property type="match status" value="2"/>
</dbReference>
<dbReference type="Gene3D" id="2.60.40.10">
    <property type="entry name" value="Immunoglobulins"/>
    <property type="match status" value="1"/>
</dbReference>
<dbReference type="Gene3D" id="2.130.10.130">
    <property type="entry name" value="Integrin alpha, N-terminal"/>
    <property type="match status" value="1"/>
</dbReference>
<dbReference type="PANTHER" id="PTHR46580:SF4">
    <property type="entry name" value="ATP_GTP-BINDING PROTEIN"/>
    <property type="match status" value="1"/>
</dbReference>
<dbReference type="Pfam" id="PF01839">
    <property type="entry name" value="FG-GAP"/>
    <property type="match status" value="1"/>
</dbReference>
<dbReference type="InterPro" id="IPR003961">
    <property type="entry name" value="FN3_dom"/>
</dbReference>
<dbReference type="SMART" id="SM00060">
    <property type="entry name" value="FN3"/>
    <property type="match status" value="1"/>
</dbReference>
<feature type="domain" description="Fibronectin type-III" evidence="3">
    <location>
        <begin position="351"/>
        <end position="449"/>
    </location>
</feature>
<dbReference type="STRING" id="1121014.N788_05105"/>
<dbReference type="InterPro" id="IPR028994">
    <property type="entry name" value="Integrin_alpha_N"/>
</dbReference>
<dbReference type="Proteomes" id="UP000029085">
    <property type="component" value="Unassembled WGS sequence"/>
</dbReference>
<evidence type="ECO:0000256" key="1">
    <source>
        <dbReference type="ARBA" id="ARBA00022729"/>
    </source>
</evidence>
<evidence type="ECO:0000259" key="3">
    <source>
        <dbReference type="PROSITE" id="PS50853"/>
    </source>
</evidence>
<dbReference type="InterPro" id="IPR013783">
    <property type="entry name" value="Ig-like_fold"/>
</dbReference>
<comment type="caution">
    <text evidence="4">The sequence shown here is derived from an EMBL/GenBank/DDBJ whole genome shotgun (WGS) entry which is preliminary data.</text>
</comment>
<dbReference type="InterPro" id="IPR038081">
    <property type="entry name" value="CalX-like_sf"/>
</dbReference>
<keyword evidence="1" id="KW-0732">Signal</keyword>
<evidence type="ECO:0000313" key="5">
    <source>
        <dbReference type="Proteomes" id="UP000029085"/>
    </source>
</evidence>
<dbReference type="Gene3D" id="2.60.120.380">
    <property type="match status" value="1"/>
</dbReference>
<organism evidence="4 5">
    <name type="scientific">Arenimonas donghaensis DSM 18148 = HO3-R19</name>
    <dbReference type="NCBI Taxonomy" id="1121014"/>
    <lineage>
        <taxon>Bacteria</taxon>
        <taxon>Pseudomonadati</taxon>
        <taxon>Pseudomonadota</taxon>
        <taxon>Gammaproteobacteria</taxon>
        <taxon>Lysobacterales</taxon>
        <taxon>Lysobacteraceae</taxon>
        <taxon>Arenimonas</taxon>
    </lineage>
</organism>
<feature type="region of interest" description="Disordered" evidence="2">
    <location>
        <begin position="1014"/>
        <end position="1045"/>
    </location>
</feature>
<dbReference type="InterPro" id="IPR036116">
    <property type="entry name" value="FN3_sf"/>
</dbReference>
<keyword evidence="5" id="KW-1185">Reference proteome</keyword>
<evidence type="ECO:0000256" key="2">
    <source>
        <dbReference type="SAM" id="MobiDB-lite"/>
    </source>
</evidence>
<dbReference type="EMBL" id="AVCJ01000023">
    <property type="protein sequence ID" value="KFL36270.1"/>
    <property type="molecule type" value="Genomic_DNA"/>
</dbReference>
<dbReference type="Pfam" id="PF13517">
    <property type="entry name" value="FG-GAP_3"/>
    <property type="match status" value="2"/>
</dbReference>
<sequence length="1389" mass="148225">MLDHDQRVVLQLQSTVGTFTATPLVVPGFQPWPLGPLPLMAAGDFNEDGRDDLVFAGEGGWRMLLSQPNGHWMVRQPAANPHVGVSAPLVVDIDRDGHLDLIQAQQLAGYPGSSHLIGSALHLYFGDGEGRLVQRGVIDAGRANFNGIVAGHFNADPFVDIATLESGPYQGDPMYLVLRYGYGGSAFSAPVRVRDQSVGIAAGDFNGDGRTDLVTGGPPNLAQVRLKQYLQLPGGVMDQPRSLPMAGSVRSLQRLDADGDGQDDLVTIADNVSVVSGRVWLLSYQQRDGRLQIPEQMAASQNSYPPTSPDSRTLTVGDFDGDGFDDVAEATIAGVQLHLARPQQPTGNGTPPLAPVITGVETEEGSSWATLTVSRPSADGGLPILGYRVITTPAGYFVPPVTAPAGNAPFEIHLEGLPQGITYQVQVQAFNTAGAGALSAPVPVTAVPYRDLRINEYNFLPEGDEGPVVHHIPVRLSWPAGPGGVRFDVESISTSASEAVPGVHYEPVSLQGVLIPEGQTETSVPVTIIGNREPGPTRTFILRVDNVTGGWGNSHLAWVHIQSEEEPERYPVLYGLVGQVVEGNSGQQLVPVRFEFDKPLSAPVVVGVHTNDPPDYMSFVAIPPADYDAITIPNFTLPAGATGGTIHIPVNGDTLEEPDEFMMILFYVVSGPAIIAPNGGNYAMTVIWDDDRTHPALHARPDRIVIAQNRPVTFSVLTNDVYVDERTLSPQMPFTEPDVGDLHFIPNVFGTIADDQLAFRPVPGRVGIYRHLYGLCEQAMYSRRCAEAEIEFVIRPLPEESVTLDVASAAGHQDILLDGLQAMPGARFEATSIQRPVPYEVVLAGDANPLSPWDDPAGTGSSVFTLARPQDNQPRRWRVLVDATTQGAGDVDLYMGLDSDRDGVADESELVCTAAMVPSGESCELDITQPGDAALSYWVMLHNRGAAPLPARAEVSAVRVDTPSDGSLVATGPGQLREGEHFALRMAWNAAGFLPGERRVGYLRVRRDSEDPGELVPVRLTRSPSPGPDTPLALSNTRPTSFRLPPGATHRRILVDVPQGASSLAVQTRSMAEVDLYLVPAGIGSSPRIEDAPPLTAAVASSRRVGGDEDVVVYAPAPGRWYAVVQNKGNAAASVDITATMTAAAPVVRSGSYFNPDRGGHGLVLYPAADQQVGLWYTYFQDGSPTWLYLQAPAPGPDGLWTAPIYRTAWNGNAQQLAQVGQATITPTGPDAFTYTWTLDGETGSEPLRSLGRGCPNLGGAPLDASSHWFDANRAGTGYSVQLWPDYEMHLAFIYDAQGVPRFLIAEGPGFGGATRSLVLEQLQGFCPLCTRNGPPARRPVGTYSRAFGSGTMQVGIDGLYAPRVPGWWSALDTARPLGGSGTMQGCAP</sequence>
<dbReference type="Pfam" id="PF00041">
    <property type="entry name" value="fn3"/>
    <property type="match status" value="1"/>
</dbReference>
<evidence type="ECO:0000313" key="4">
    <source>
        <dbReference type="EMBL" id="KFL36270.1"/>
    </source>
</evidence>
<dbReference type="PATRIC" id="fig|1121014.3.peg.1910"/>
<dbReference type="PROSITE" id="PS50853">
    <property type="entry name" value="FN3"/>
    <property type="match status" value="1"/>
</dbReference>